<organism evidence="2 3">
    <name type="scientific">Kutzneria viridogrisea</name>
    <dbReference type="NCBI Taxonomy" id="47990"/>
    <lineage>
        <taxon>Bacteria</taxon>
        <taxon>Bacillati</taxon>
        <taxon>Actinomycetota</taxon>
        <taxon>Actinomycetes</taxon>
        <taxon>Pseudonocardiales</taxon>
        <taxon>Pseudonocardiaceae</taxon>
        <taxon>Kutzneria</taxon>
    </lineage>
</organism>
<gene>
    <name evidence="2" type="ORF">BC739_001731</name>
</gene>
<dbReference type="RefSeq" id="WP_182836813.1">
    <property type="nucleotide sequence ID" value="NZ_BAAABQ010000001.1"/>
</dbReference>
<feature type="compositionally biased region" description="Pro residues" evidence="1">
    <location>
        <begin position="81"/>
        <end position="94"/>
    </location>
</feature>
<evidence type="ECO:0000313" key="3">
    <source>
        <dbReference type="Proteomes" id="UP000517916"/>
    </source>
</evidence>
<reference evidence="2 3" key="1">
    <citation type="submission" date="2020-08" db="EMBL/GenBank/DDBJ databases">
        <title>Genomic Encyclopedia of Archaeal and Bacterial Type Strains, Phase II (KMG-II): from individual species to whole genera.</title>
        <authorList>
            <person name="Goeker M."/>
        </authorList>
    </citation>
    <scope>NUCLEOTIDE SEQUENCE [LARGE SCALE GENOMIC DNA]</scope>
    <source>
        <strain evidence="2 3">DSM 43850</strain>
    </source>
</reference>
<accession>A0ABR6BD80</accession>
<proteinExistence type="predicted"/>
<evidence type="ECO:0000313" key="2">
    <source>
        <dbReference type="EMBL" id="MBA8924534.1"/>
    </source>
</evidence>
<comment type="caution">
    <text evidence="2">The sequence shown here is derived from an EMBL/GenBank/DDBJ whole genome shotgun (WGS) entry which is preliminary data.</text>
</comment>
<keyword evidence="3" id="KW-1185">Reference proteome</keyword>
<feature type="region of interest" description="Disordered" evidence="1">
    <location>
        <begin position="81"/>
        <end position="103"/>
    </location>
</feature>
<dbReference type="Proteomes" id="UP000517916">
    <property type="component" value="Unassembled WGS sequence"/>
</dbReference>
<dbReference type="EMBL" id="JACJID010000001">
    <property type="protein sequence ID" value="MBA8924534.1"/>
    <property type="molecule type" value="Genomic_DNA"/>
</dbReference>
<evidence type="ECO:0000256" key="1">
    <source>
        <dbReference type="SAM" id="MobiDB-lite"/>
    </source>
</evidence>
<sequence length="103" mass="10691">MGGLREITAVVVAAECPVGGVVEAIEQVTSHLPTANDPEVCPLCPARPWPCSGFDAAAGHIQAAGIPIGYLVPLDLHARLWPPPQLRPTTPPPGRAQIGEESS</sequence>
<name>A0ABR6BD80_9PSEU</name>
<protein>
    <submittedName>
        <fullName evidence="2">Uncharacterized protein</fullName>
    </submittedName>
</protein>